<name>A0A1R7Q9I4_ACIJO</name>
<organism evidence="1 2">
    <name type="scientific">Acinetobacter johnsonii</name>
    <dbReference type="NCBI Taxonomy" id="40214"/>
    <lineage>
        <taxon>Bacteria</taxon>
        <taxon>Pseudomonadati</taxon>
        <taxon>Pseudomonadota</taxon>
        <taxon>Gammaproteobacteria</taxon>
        <taxon>Moraxellales</taxon>
        <taxon>Moraxellaceae</taxon>
        <taxon>Acinetobacter</taxon>
    </lineage>
</organism>
<evidence type="ECO:0000313" key="1">
    <source>
        <dbReference type="EMBL" id="SJX20919.1"/>
    </source>
</evidence>
<reference evidence="1 2" key="1">
    <citation type="submission" date="2017-02" db="EMBL/GenBank/DDBJ databases">
        <authorList>
            <person name="Peterson S.W."/>
        </authorList>
    </citation>
    <scope>NUCLEOTIDE SEQUENCE [LARGE SCALE GENOMIC DNA]</scope>
    <source>
        <strain evidence="1">C6</strain>
    </source>
</reference>
<dbReference type="EMBL" id="FUUY01000001">
    <property type="protein sequence ID" value="SJX20919.1"/>
    <property type="molecule type" value="Genomic_DNA"/>
</dbReference>
<proteinExistence type="predicted"/>
<dbReference type="RefSeq" id="WP_087011020.1">
    <property type="nucleotide sequence ID" value="NZ_FUUY01000001.1"/>
</dbReference>
<accession>A0A1R7Q9I4</accession>
<sequence length="88" mass="10123">MAANIQRLKLKVFAERYWQDEASRPCRDTLVSHIKRGWLSGKKIGKQWYVECTSWGAPLFYTDEVPKVELESPPKTGNSIADRILAEI</sequence>
<protein>
    <submittedName>
        <fullName evidence="1">Uncharacterized protein</fullName>
    </submittedName>
</protein>
<gene>
    <name evidence="1" type="ORF">ACNJC6_00519</name>
</gene>
<dbReference type="Proteomes" id="UP000196240">
    <property type="component" value="Unassembled WGS sequence"/>
</dbReference>
<evidence type="ECO:0000313" key="2">
    <source>
        <dbReference type="Proteomes" id="UP000196240"/>
    </source>
</evidence>
<dbReference type="AlphaFoldDB" id="A0A1R7Q9I4"/>